<comment type="subcellular location">
    <subcellularLocation>
        <location evidence="1">Secreted</location>
    </subcellularLocation>
</comment>
<dbReference type="Gene3D" id="1.10.225.10">
    <property type="entry name" value="Saposin-like"/>
    <property type="match status" value="1"/>
</dbReference>
<feature type="signal peptide" evidence="7">
    <location>
        <begin position="1"/>
        <end position="18"/>
    </location>
</feature>
<dbReference type="Pfam" id="PF05184">
    <property type="entry name" value="SapB_1"/>
    <property type="match status" value="1"/>
</dbReference>
<name>L8HFY9_ACACF</name>
<accession>L8HFY9</accession>
<dbReference type="EMBL" id="KB007819">
    <property type="protein sequence ID" value="ELR24454.1"/>
    <property type="molecule type" value="Genomic_DNA"/>
</dbReference>
<proteinExistence type="predicted"/>
<evidence type="ECO:0000256" key="2">
    <source>
        <dbReference type="ARBA" id="ARBA00022525"/>
    </source>
</evidence>
<dbReference type="InterPro" id="IPR011001">
    <property type="entry name" value="Saposin-like"/>
</dbReference>
<evidence type="ECO:0000313" key="10">
    <source>
        <dbReference type="Proteomes" id="UP000011083"/>
    </source>
</evidence>
<gene>
    <name evidence="9" type="ORF">ACA1_333340</name>
</gene>
<dbReference type="GO" id="GO:0006665">
    <property type="term" value="P:sphingolipid metabolic process"/>
    <property type="evidence" value="ECO:0007669"/>
    <property type="project" value="InterPro"/>
</dbReference>
<protein>
    <submittedName>
        <fullName evidence="9">Proactivator polypeptide, putative</fullName>
    </submittedName>
</protein>
<dbReference type="GO" id="GO:0005764">
    <property type="term" value="C:lysosome"/>
    <property type="evidence" value="ECO:0007669"/>
    <property type="project" value="InterPro"/>
</dbReference>
<feature type="domain" description="Saposin B-type" evidence="8">
    <location>
        <begin position="26"/>
        <end position="107"/>
    </location>
</feature>
<evidence type="ECO:0000256" key="1">
    <source>
        <dbReference type="ARBA" id="ARBA00004613"/>
    </source>
</evidence>
<dbReference type="SUPFAM" id="SSF47862">
    <property type="entry name" value="Saposin"/>
    <property type="match status" value="1"/>
</dbReference>
<keyword evidence="3 7" id="KW-0732">Signal</keyword>
<dbReference type="GO" id="GO:0016020">
    <property type="term" value="C:membrane"/>
    <property type="evidence" value="ECO:0007669"/>
    <property type="project" value="GOC"/>
</dbReference>
<dbReference type="PANTHER" id="PTHR11480">
    <property type="entry name" value="SAPOSIN-RELATED"/>
    <property type="match status" value="1"/>
</dbReference>
<evidence type="ECO:0000313" key="9">
    <source>
        <dbReference type="EMBL" id="ELR24454.1"/>
    </source>
</evidence>
<dbReference type="SMART" id="SM00741">
    <property type="entry name" value="SapB"/>
    <property type="match status" value="1"/>
</dbReference>
<evidence type="ECO:0000256" key="4">
    <source>
        <dbReference type="ARBA" id="ARBA00022737"/>
    </source>
</evidence>
<dbReference type="OrthoDB" id="19956at2759"/>
<evidence type="ECO:0000256" key="7">
    <source>
        <dbReference type="SAM" id="SignalP"/>
    </source>
</evidence>
<dbReference type="STRING" id="1257118.L8HFY9"/>
<dbReference type="Proteomes" id="UP000011083">
    <property type="component" value="Unassembled WGS sequence"/>
</dbReference>
<dbReference type="AlphaFoldDB" id="L8HFY9"/>
<dbReference type="InterPro" id="IPR008139">
    <property type="entry name" value="SaposinB_dom"/>
</dbReference>
<dbReference type="OMA" id="KACHILP"/>
<evidence type="ECO:0000256" key="5">
    <source>
        <dbReference type="ARBA" id="ARBA00023157"/>
    </source>
</evidence>
<dbReference type="RefSeq" id="XP_004355028.1">
    <property type="nucleotide sequence ID" value="XM_004354976.1"/>
</dbReference>
<dbReference type="InterPro" id="IPR008138">
    <property type="entry name" value="SapB_2"/>
</dbReference>
<evidence type="ECO:0000256" key="3">
    <source>
        <dbReference type="ARBA" id="ARBA00022729"/>
    </source>
</evidence>
<evidence type="ECO:0000256" key="6">
    <source>
        <dbReference type="ARBA" id="ARBA00023180"/>
    </source>
</evidence>
<dbReference type="PANTHER" id="PTHR11480:SF3">
    <property type="entry name" value="BCDNA.GH08312"/>
    <property type="match status" value="1"/>
</dbReference>
<keyword evidence="10" id="KW-1185">Reference proteome</keyword>
<keyword evidence="6" id="KW-0325">Glycoprotein</keyword>
<dbReference type="KEGG" id="acan:ACA1_333340"/>
<dbReference type="InterPro" id="IPR008373">
    <property type="entry name" value="Saposin"/>
</dbReference>
<dbReference type="PRINTS" id="PR01797">
    <property type="entry name" value="SAPOSIN"/>
</dbReference>
<dbReference type="InterPro" id="IPR051428">
    <property type="entry name" value="Sphingo_Act-Surfact_Prot"/>
</dbReference>
<dbReference type="Pfam" id="PF03489">
    <property type="entry name" value="SapB_2"/>
    <property type="match status" value="1"/>
</dbReference>
<keyword evidence="5" id="KW-1015">Disulfide bond</keyword>
<dbReference type="FunFam" id="1.10.225.10:FF:000002">
    <property type="entry name" value="prosaposin isoform X2"/>
    <property type="match status" value="1"/>
</dbReference>
<dbReference type="GO" id="GO:0005576">
    <property type="term" value="C:extracellular region"/>
    <property type="evidence" value="ECO:0007669"/>
    <property type="project" value="UniProtKB-SubCell"/>
</dbReference>
<sequence length="117" mass="12395">MKFLLAFLFVCCFAFAVARPTARSAGSVECTICEFAASYVEGFIAANATEQEMISAIETVCDAAPAPLSTLCDNFVQNYLPKVIAALVSSEPPATVCTQLGLCAPSSKMEARVRLMA</sequence>
<dbReference type="PROSITE" id="PS50015">
    <property type="entry name" value="SAP_B"/>
    <property type="match status" value="1"/>
</dbReference>
<keyword evidence="2" id="KW-0964">Secreted</keyword>
<feature type="chain" id="PRO_5003990423" evidence="7">
    <location>
        <begin position="19"/>
        <end position="117"/>
    </location>
</feature>
<dbReference type="InterPro" id="IPR007856">
    <property type="entry name" value="SapB_1"/>
</dbReference>
<dbReference type="VEuPathDB" id="AmoebaDB:ACA1_333340"/>
<reference evidence="9 10" key="1">
    <citation type="journal article" date="2013" name="Genome Biol.">
        <title>Genome of Acanthamoeba castellanii highlights extensive lateral gene transfer and early evolution of tyrosine kinase signaling.</title>
        <authorList>
            <person name="Clarke M."/>
            <person name="Lohan A.J."/>
            <person name="Liu B."/>
            <person name="Lagkouvardos I."/>
            <person name="Roy S."/>
            <person name="Zafar N."/>
            <person name="Bertelli C."/>
            <person name="Schilde C."/>
            <person name="Kianianmomeni A."/>
            <person name="Burglin T.R."/>
            <person name="Frech C."/>
            <person name="Turcotte B."/>
            <person name="Kopec K.O."/>
            <person name="Synnott J.M."/>
            <person name="Choo C."/>
            <person name="Paponov I."/>
            <person name="Finkler A."/>
            <person name="Soon Heng Tan C."/>
            <person name="Hutchins A.P."/>
            <person name="Weinmeier T."/>
            <person name="Rattei T."/>
            <person name="Chu J.S."/>
            <person name="Gimenez G."/>
            <person name="Irimia M."/>
            <person name="Rigden D.J."/>
            <person name="Fitzpatrick D.A."/>
            <person name="Lorenzo-Morales J."/>
            <person name="Bateman A."/>
            <person name="Chiu C.H."/>
            <person name="Tang P."/>
            <person name="Hegemann P."/>
            <person name="Fromm H."/>
            <person name="Raoult D."/>
            <person name="Greub G."/>
            <person name="Miranda-Saavedra D."/>
            <person name="Chen N."/>
            <person name="Nash P."/>
            <person name="Ginger M.L."/>
            <person name="Horn M."/>
            <person name="Schaap P."/>
            <person name="Caler L."/>
            <person name="Loftus B."/>
        </authorList>
    </citation>
    <scope>NUCLEOTIDE SEQUENCE [LARGE SCALE GENOMIC DNA]</scope>
    <source>
        <strain evidence="9 10">Neff</strain>
    </source>
</reference>
<evidence type="ECO:0000259" key="8">
    <source>
        <dbReference type="PROSITE" id="PS50015"/>
    </source>
</evidence>
<dbReference type="GeneID" id="14925477"/>
<organism evidence="9 10">
    <name type="scientific">Acanthamoeba castellanii (strain ATCC 30010 / Neff)</name>
    <dbReference type="NCBI Taxonomy" id="1257118"/>
    <lineage>
        <taxon>Eukaryota</taxon>
        <taxon>Amoebozoa</taxon>
        <taxon>Discosea</taxon>
        <taxon>Longamoebia</taxon>
        <taxon>Centramoebida</taxon>
        <taxon>Acanthamoebidae</taxon>
        <taxon>Acanthamoeba</taxon>
    </lineage>
</organism>
<keyword evidence="4" id="KW-0677">Repeat</keyword>